<dbReference type="GO" id="GO:0004497">
    <property type="term" value="F:monooxygenase activity"/>
    <property type="evidence" value="ECO:0007669"/>
    <property type="project" value="UniProtKB-KW"/>
</dbReference>
<name>A0A2W7KGR9_9PROT</name>
<protein>
    <submittedName>
        <fullName evidence="1">Nitronate monooxygenase</fullName>
    </submittedName>
</protein>
<dbReference type="Proteomes" id="UP000249688">
    <property type="component" value="Unassembled WGS sequence"/>
</dbReference>
<keyword evidence="1" id="KW-0560">Oxidoreductase</keyword>
<dbReference type="Gene3D" id="3.20.20.70">
    <property type="entry name" value="Aldolase class I"/>
    <property type="match status" value="1"/>
</dbReference>
<dbReference type="PANTHER" id="PTHR32332">
    <property type="entry name" value="2-NITROPROPANE DIOXYGENASE"/>
    <property type="match status" value="1"/>
</dbReference>
<dbReference type="PANTHER" id="PTHR32332:SF18">
    <property type="entry name" value="2-NITROPROPANE DIOXYGENASE"/>
    <property type="match status" value="1"/>
</dbReference>
<gene>
    <name evidence="1" type="ORF">C8P66_10751</name>
</gene>
<comment type="caution">
    <text evidence="1">The sequence shown here is derived from an EMBL/GenBank/DDBJ whole genome shotgun (WGS) entry which is preliminary data.</text>
</comment>
<evidence type="ECO:0000313" key="1">
    <source>
        <dbReference type="EMBL" id="PZW47013.1"/>
    </source>
</evidence>
<dbReference type="Pfam" id="PF03060">
    <property type="entry name" value="NMO"/>
    <property type="match status" value="1"/>
</dbReference>
<keyword evidence="1" id="KW-0503">Monooxygenase</keyword>
<dbReference type="SUPFAM" id="SSF51412">
    <property type="entry name" value="Inosine monophosphate dehydrogenase (IMPDH)"/>
    <property type="match status" value="1"/>
</dbReference>
<organism evidence="1 2">
    <name type="scientific">Humitalea rosea</name>
    <dbReference type="NCBI Taxonomy" id="990373"/>
    <lineage>
        <taxon>Bacteria</taxon>
        <taxon>Pseudomonadati</taxon>
        <taxon>Pseudomonadota</taxon>
        <taxon>Alphaproteobacteria</taxon>
        <taxon>Acetobacterales</taxon>
        <taxon>Roseomonadaceae</taxon>
        <taxon>Humitalea</taxon>
    </lineage>
</organism>
<dbReference type="InterPro" id="IPR013785">
    <property type="entry name" value="Aldolase_TIM"/>
</dbReference>
<keyword evidence="2" id="KW-1185">Reference proteome</keyword>
<reference evidence="1 2" key="1">
    <citation type="submission" date="2018-06" db="EMBL/GenBank/DDBJ databases">
        <title>Genomic Encyclopedia of Archaeal and Bacterial Type Strains, Phase II (KMG-II): from individual species to whole genera.</title>
        <authorList>
            <person name="Goeker M."/>
        </authorList>
    </citation>
    <scope>NUCLEOTIDE SEQUENCE [LARGE SCALE GENOMIC DNA]</scope>
    <source>
        <strain evidence="1 2">DSM 24525</strain>
    </source>
</reference>
<accession>A0A2W7KGR9</accession>
<dbReference type="EMBL" id="QKYU01000007">
    <property type="protein sequence ID" value="PZW47013.1"/>
    <property type="molecule type" value="Genomic_DNA"/>
</dbReference>
<sequence>MGGADVLPLIEGGKGVSATNGRSSGAWAAAGGVGTVSAVNADSYDADGCVIPQTYLGRTRRERHEELVAYGIAGGVAQIKIAHEMNAGRGRIHANILWEMGGAERIIRGILETIPGMVHGVTCGAGMPYGLAAVAREHGVFMYPIVSSARAFNALWRRAYSKAAEWLGGVVYEDPWLAGGHNGLSNSEDPLAPEDPFPRVLALRKLMNSFGLDTVPIIMAGGVWWLEEWADWIDNPDLGPIAFQFGTRPLLTQESPIPDEWKQRLLTLKPGDVSLQAFSPTGFYSSAVRTAFLRELEARSARQVEYAGAEDGAKTATYGVGPRKRPVWVTPEDRARIAGWEAAGFTEALRTPDETLIFETPEAARQIVQDQVDCMGCLSHCRFSNWTQMEPDFTTGKKADPRSFCIQKTLQDIAHGGGTDKNLMFAGHNAFRFAQDPFYSNGFIPTAGQLVERILTGR</sequence>
<dbReference type="AlphaFoldDB" id="A0A2W7KGR9"/>
<proteinExistence type="predicted"/>
<evidence type="ECO:0000313" key="2">
    <source>
        <dbReference type="Proteomes" id="UP000249688"/>
    </source>
</evidence>